<dbReference type="Proteomes" id="UP001143463">
    <property type="component" value="Unassembled WGS sequence"/>
</dbReference>
<feature type="transmembrane region" description="Helical" evidence="2">
    <location>
        <begin position="35"/>
        <end position="56"/>
    </location>
</feature>
<comment type="caution">
    <text evidence="3">The sequence shown here is derived from an EMBL/GenBank/DDBJ whole genome shotgun (WGS) entry which is preliminary data.</text>
</comment>
<protein>
    <submittedName>
        <fullName evidence="3">Uncharacterized protein</fullName>
    </submittedName>
</protein>
<evidence type="ECO:0000256" key="1">
    <source>
        <dbReference type="SAM" id="MobiDB-lite"/>
    </source>
</evidence>
<proteinExistence type="predicted"/>
<keyword evidence="2" id="KW-1133">Transmembrane helix</keyword>
<evidence type="ECO:0000313" key="4">
    <source>
        <dbReference type="Proteomes" id="UP001143463"/>
    </source>
</evidence>
<evidence type="ECO:0000313" key="3">
    <source>
        <dbReference type="EMBL" id="GLL15118.1"/>
    </source>
</evidence>
<keyword evidence="2" id="KW-0472">Membrane</keyword>
<reference evidence="3" key="2">
    <citation type="submission" date="2023-01" db="EMBL/GenBank/DDBJ databases">
        <authorList>
            <person name="Sun Q."/>
            <person name="Evtushenko L."/>
        </authorList>
    </citation>
    <scope>NUCLEOTIDE SEQUENCE</scope>
    <source>
        <strain evidence="3">VKM Ac-1069</strain>
    </source>
</reference>
<name>A0A9W6NZL7_9PSEU</name>
<organism evidence="3 4">
    <name type="scientific">Pseudonocardia halophobica</name>
    <dbReference type="NCBI Taxonomy" id="29401"/>
    <lineage>
        <taxon>Bacteria</taxon>
        <taxon>Bacillati</taxon>
        <taxon>Actinomycetota</taxon>
        <taxon>Actinomycetes</taxon>
        <taxon>Pseudonocardiales</taxon>
        <taxon>Pseudonocardiaceae</taxon>
        <taxon>Pseudonocardia</taxon>
    </lineage>
</organism>
<dbReference type="AlphaFoldDB" id="A0A9W6NZL7"/>
<gene>
    <name evidence="3" type="ORF">GCM10017577_62670</name>
</gene>
<keyword evidence="2" id="KW-0812">Transmembrane</keyword>
<dbReference type="EMBL" id="BSFQ01000041">
    <property type="protein sequence ID" value="GLL15118.1"/>
    <property type="molecule type" value="Genomic_DNA"/>
</dbReference>
<sequence>MAREPGEPPRDTVPEPDPPRPPLIRRAFGGGWREIGALLFVLALVAVSVAMCRYVPG</sequence>
<reference evidence="3" key="1">
    <citation type="journal article" date="2014" name="Int. J. Syst. Evol. Microbiol.">
        <title>Complete genome sequence of Corynebacterium casei LMG S-19264T (=DSM 44701T), isolated from a smear-ripened cheese.</title>
        <authorList>
            <consortium name="US DOE Joint Genome Institute (JGI-PGF)"/>
            <person name="Walter F."/>
            <person name="Albersmeier A."/>
            <person name="Kalinowski J."/>
            <person name="Ruckert C."/>
        </authorList>
    </citation>
    <scope>NUCLEOTIDE SEQUENCE</scope>
    <source>
        <strain evidence="3">VKM Ac-1069</strain>
    </source>
</reference>
<feature type="region of interest" description="Disordered" evidence="1">
    <location>
        <begin position="1"/>
        <end position="24"/>
    </location>
</feature>
<keyword evidence="4" id="KW-1185">Reference proteome</keyword>
<feature type="compositionally biased region" description="Basic and acidic residues" evidence="1">
    <location>
        <begin position="1"/>
        <end position="13"/>
    </location>
</feature>
<evidence type="ECO:0000256" key="2">
    <source>
        <dbReference type="SAM" id="Phobius"/>
    </source>
</evidence>
<accession>A0A9W6NZL7</accession>
<dbReference type="RefSeq" id="WP_156068028.1">
    <property type="nucleotide sequence ID" value="NZ_BAAAUZ010000056.1"/>
</dbReference>